<keyword evidence="2" id="KW-0812">Transmembrane</keyword>
<dbReference type="AlphaFoldDB" id="A0A6V8KR51"/>
<protein>
    <recommendedName>
        <fullName evidence="5">DUF4129 domain-containing protein</fullName>
    </recommendedName>
</protein>
<keyword evidence="4" id="KW-1185">Reference proteome</keyword>
<reference evidence="3 4" key="1">
    <citation type="submission" date="2020-03" db="EMBL/GenBank/DDBJ databases">
        <title>Whole genome shotgun sequence of Phytohabitans houttuyneae NBRC 108639.</title>
        <authorList>
            <person name="Komaki H."/>
            <person name="Tamura T."/>
        </authorList>
    </citation>
    <scope>NUCLEOTIDE SEQUENCE [LARGE SCALE GENOMIC DNA]</scope>
    <source>
        <strain evidence="3 4">NBRC 108639</strain>
    </source>
</reference>
<reference evidence="3 4" key="2">
    <citation type="submission" date="2020-03" db="EMBL/GenBank/DDBJ databases">
        <authorList>
            <person name="Ichikawa N."/>
            <person name="Kimura A."/>
            <person name="Kitahashi Y."/>
            <person name="Uohara A."/>
        </authorList>
    </citation>
    <scope>NUCLEOTIDE SEQUENCE [LARGE SCALE GENOMIC DNA]</scope>
    <source>
        <strain evidence="3 4">NBRC 108639</strain>
    </source>
</reference>
<keyword evidence="2" id="KW-1133">Transmembrane helix</keyword>
<organism evidence="3 4">
    <name type="scientific">Phytohabitans houttuyneae</name>
    <dbReference type="NCBI Taxonomy" id="1076126"/>
    <lineage>
        <taxon>Bacteria</taxon>
        <taxon>Bacillati</taxon>
        <taxon>Actinomycetota</taxon>
        <taxon>Actinomycetes</taxon>
        <taxon>Micromonosporales</taxon>
        <taxon>Micromonosporaceae</taxon>
    </lineage>
</organism>
<gene>
    <name evidence="3" type="ORF">Phou_089090</name>
</gene>
<dbReference type="Proteomes" id="UP000482800">
    <property type="component" value="Unassembled WGS sequence"/>
</dbReference>
<feature type="region of interest" description="Disordered" evidence="1">
    <location>
        <begin position="192"/>
        <end position="211"/>
    </location>
</feature>
<evidence type="ECO:0000313" key="4">
    <source>
        <dbReference type="Proteomes" id="UP000482800"/>
    </source>
</evidence>
<keyword evidence="2" id="KW-0472">Membrane</keyword>
<sequence>MWVDVWLPDQGWTAYHLIPPPPEPRTEPGLSPPRPPPPTQIVAAPRTAPTPIPTRTRPPPEPGRFPLWAFAIAAPVALYPMVVLAAPVLRRRRRRRGGDHRDRGLGAWHEVLDELAYRPARHATPAQLRTATPATTRRLLARGGGELEAAGAVLARTAEICLYATRLPSADDVERAWRAAYLIRRGLRRQSGPSARMRRHLSPTNLRGGRW</sequence>
<dbReference type="EMBL" id="BLPF01000004">
    <property type="protein sequence ID" value="GFJ84729.1"/>
    <property type="molecule type" value="Genomic_DNA"/>
</dbReference>
<feature type="compositionally biased region" description="Pro residues" evidence="1">
    <location>
        <begin position="48"/>
        <end position="60"/>
    </location>
</feature>
<feature type="region of interest" description="Disordered" evidence="1">
    <location>
        <begin position="17"/>
        <end position="60"/>
    </location>
</feature>
<evidence type="ECO:0000256" key="1">
    <source>
        <dbReference type="SAM" id="MobiDB-lite"/>
    </source>
</evidence>
<feature type="transmembrane region" description="Helical" evidence="2">
    <location>
        <begin position="67"/>
        <end position="89"/>
    </location>
</feature>
<comment type="caution">
    <text evidence="3">The sequence shown here is derived from an EMBL/GenBank/DDBJ whole genome shotgun (WGS) entry which is preliminary data.</text>
</comment>
<evidence type="ECO:0000313" key="3">
    <source>
        <dbReference type="EMBL" id="GFJ84729.1"/>
    </source>
</evidence>
<evidence type="ECO:0000256" key="2">
    <source>
        <dbReference type="SAM" id="Phobius"/>
    </source>
</evidence>
<feature type="compositionally biased region" description="Pro residues" evidence="1">
    <location>
        <begin position="30"/>
        <end position="39"/>
    </location>
</feature>
<accession>A0A6V8KR51</accession>
<proteinExistence type="predicted"/>
<name>A0A6V8KR51_9ACTN</name>
<evidence type="ECO:0008006" key="5">
    <source>
        <dbReference type="Google" id="ProtNLM"/>
    </source>
</evidence>